<name>A0A1L7XKU3_9HELO</name>
<dbReference type="InterPro" id="IPR011009">
    <property type="entry name" value="Kinase-like_dom_sf"/>
</dbReference>
<protein>
    <submittedName>
        <fullName evidence="5">Uncharacterized protein</fullName>
    </submittedName>
</protein>
<dbReference type="InterPro" id="IPR000253">
    <property type="entry name" value="FHA_dom"/>
</dbReference>
<evidence type="ECO:0000256" key="1">
    <source>
        <dbReference type="ARBA" id="ARBA00005575"/>
    </source>
</evidence>
<proteinExistence type="inferred from homology"/>
<dbReference type="EMBL" id="FJOG01000032">
    <property type="protein sequence ID" value="CZR65638.1"/>
    <property type="molecule type" value="Genomic_DNA"/>
</dbReference>
<sequence length="618" mass="69336">MMEDSNSIAWLSPTTSEDKGKHTWEAIRMNTSQHIQEESGYRSRQSTVPPDEDDQEDQAASYPRLPLTFDAELKSGKGLMFGTDPNCGIALPRLRKISRHHCYLTFDAERRLILRDCSTYGTTVSYNDQGRELRRHFTWILGGHKVPRRTKEIVIEIQGVSFRIEVSRHDESPDLYNANVDRFLQEADEPHLNGLGIYSPTAPPSQSHTPNQGAIRLKQETLGKGAFAVVRRYWDVSTGIEYAYKEPLNKRKFNRKSWEKEAEIMGQISHDHVVSLIESTLTPSPRLVLEYVPFGTLEGLELSLEESMTVLCQGLSALADLHERKVPIVHRDIKPGNILLFSRDPLHIKFTDFGLSKASNDLKTFCGTQLYLAPEVYAGNSYTPAVDIWSLGMVAFECACGLPNHRGYRGRDWCELLVDQVNDWENGDLIDLLSSAMIVMDPKLRRSARDCYREASRLITASYERCLTPTPTSYYPAEGHAPPPSSGAPTIIANFNSGPQRVESVPGIDLFGEGWAAGSELCRDPLSLPWDSSWDNWETESSGEYVPRSIPEPVYEQNEYYDPPVSPGANTLTQSTHHINARAQGLGEWGQIIQGGQINSEENMAAHLLYAIHQGEGP</sequence>
<evidence type="ECO:0000256" key="2">
    <source>
        <dbReference type="SAM" id="MobiDB-lite"/>
    </source>
</evidence>
<dbReference type="SUPFAM" id="SSF56112">
    <property type="entry name" value="Protein kinase-like (PK-like)"/>
    <property type="match status" value="1"/>
</dbReference>
<evidence type="ECO:0000313" key="5">
    <source>
        <dbReference type="EMBL" id="CZR65638.1"/>
    </source>
</evidence>
<evidence type="ECO:0000259" key="3">
    <source>
        <dbReference type="PROSITE" id="PS50006"/>
    </source>
</evidence>
<dbReference type="InterPro" id="IPR000719">
    <property type="entry name" value="Prot_kinase_dom"/>
</dbReference>
<organism evidence="5 6">
    <name type="scientific">Phialocephala subalpina</name>
    <dbReference type="NCBI Taxonomy" id="576137"/>
    <lineage>
        <taxon>Eukaryota</taxon>
        <taxon>Fungi</taxon>
        <taxon>Dikarya</taxon>
        <taxon>Ascomycota</taxon>
        <taxon>Pezizomycotina</taxon>
        <taxon>Leotiomycetes</taxon>
        <taxon>Helotiales</taxon>
        <taxon>Mollisiaceae</taxon>
        <taxon>Phialocephala</taxon>
        <taxon>Phialocephala fortinii species complex</taxon>
    </lineage>
</organism>
<dbReference type="STRING" id="576137.A0A1L7XKU3"/>
<dbReference type="OrthoDB" id="5395461at2759"/>
<feature type="compositionally biased region" description="Polar residues" evidence="2">
    <location>
        <begin position="1"/>
        <end position="15"/>
    </location>
</feature>
<dbReference type="Pfam" id="PF00069">
    <property type="entry name" value="Pkinase"/>
    <property type="match status" value="1"/>
</dbReference>
<feature type="region of interest" description="Disordered" evidence="2">
    <location>
        <begin position="1"/>
        <end position="61"/>
    </location>
</feature>
<gene>
    <name evidence="5" type="ORF">PAC_15538</name>
</gene>
<dbReference type="InterPro" id="IPR008271">
    <property type="entry name" value="Ser/Thr_kinase_AS"/>
</dbReference>
<accession>A0A1L7XKU3</accession>
<dbReference type="Pfam" id="PF00498">
    <property type="entry name" value="FHA"/>
    <property type="match status" value="1"/>
</dbReference>
<reference evidence="5 6" key="1">
    <citation type="submission" date="2016-03" db="EMBL/GenBank/DDBJ databases">
        <authorList>
            <person name="Ploux O."/>
        </authorList>
    </citation>
    <scope>NUCLEOTIDE SEQUENCE [LARGE SCALE GENOMIC DNA]</scope>
    <source>
        <strain evidence="5 6">UAMH 11012</strain>
    </source>
</reference>
<keyword evidence="6" id="KW-1185">Reference proteome</keyword>
<dbReference type="PROSITE" id="PS50011">
    <property type="entry name" value="PROTEIN_KINASE_DOM"/>
    <property type="match status" value="1"/>
</dbReference>
<dbReference type="InterPro" id="IPR008984">
    <property type="entry name" value="SMAD_FHA_dom_sf"/>
</dbReference>
<dbReference type="PANTHER" id="PTHR24347">
    <property type="entry name" value="SERINE/THREONINE-PROTEIN KINASE"/>
    <property type="match status" value="1"/>
</dbReference>
<dbReference type="CDD" id="cd00060">
    <property type="entry name" value="FHA"/>
    <property type="match status" value="1"/>
</dbReference>
<feature type="compositionally biased region" description="Basic and acidic residues" evidence="2">
    <location>
        <begin position="16"/>
        <end position="25"/>
    </location>
</feature>
<dbReference type="PROSITE" id="PS50006">
    <property type="entry name" value="FHA_DOMAIN"/>
    <property type="match status" value="1"/>
</dbReference>
<comment type="similarity">
    <text evidence="1">Belongs to the protein kinase superfamily. CAMK Ser/Thr protein kinase family. CHEK2 subfamily.</text>
</comment>
<dbReference type="AlphaFoldDB" id="A0A1L7XKU3"/>
<dbReference type="GO" id="GO:0004672">
    <property type="term" value="F:protein kinase activity"/>
    <property type="evidence" value="ECO:0007669"/>
    <property type="project" value="InterPro"/>
</dbReference>
<dbReference type="SUPFAM" id="SSF49879">
    <property type="entry name" value="SMAD/FHA domain"/>
    <property type="match status" value="1"/>
</dbReference>
<evidence type="ECO:0000259" key="4">
    <source>
        <dbReference type="PROSITE" id="PS50011"/>
    </source>
</evidence>
<dbReference type="PROSITE" id="PS00108">
    <property type="entry name" value="PROTEIN_KINASE_ST"/>
    <property type="match status" value="1"/>
</dbReference>
<feature type="domain" description="Protein kinase" evidence="4">
    <location>
        <begin position="216"/>
        <end position="459"/>
    </location>
</feature>
<dbReference type="Proteomes" id="UP000184330">
    <property type="component" value="Unassembled WGS sequence"/>
</dbReference>
<dbReference type="GO" id="GO:0005524">
    <property type="term" value="F:ATP binding"/>
    <property type="evidence" value="ECO:0007669"/>
    <property type="project" value="InterPro"/>
</dbReference>
<dbReference type="SMART" id="SM00220">
    <property type="entry name" value="S_TKc"/>
    <property type="match status" value="1"/>
</dbReference>
<dbReference type="Gene3D" id="2.60.200.20">
    <property type="match status" value="1"/>
</dbReference>
<evidence type="ECO:0000313" key="6">
    <source>
        <dbReference type="Proteomes" id="UP000184330"/>
    </source>
</evidence>
<dbReference type="Gene3D" id="1.10.510.10">
    <property type="entry name" value="Transferase(Phosphotransferase) domain 1"/>
    <property type="match status" value="1"/>
</dbReference>
<feature type="domain" description="FHA" evidence="3">
    <location>
        <begin position="79"/>
        <end position="129"/>
    </location>
</feature>